<dbReference type="Gene3D" id="2.60.120.200">
    <property type="match status" value="1"/>
</dbReference>
<feature type="disulfide bond" evidence="5">
    <location>
        <begin position="1154"/>
        <end position="1163"/>
    </location>
</feature>
<dbReference type="InterPro" id="IPR002035">
    <property type="entry name" value="VWF_A"/>
</dbReference>
<feature type="region of interest" description="Disordered" evidence="7">
    <location>
        <begin position="865"/>
        <end position="888"/>
    </location>
</feature>
<dbReference type="PROSITE" id="PS00010">
    <property type="entry name" value="ASX_HYDROXYL"/>
    <property type="match status" value="1"/>
</dbReference>
<feature type="domain" description="HYR" evidence="11">
    <location>
        <begin position="569"/>
        <end position="653"/>
    </location>
</feature>
<dbReference type="InterPro" id="IPR013320">
    <property type="entry name" value="ConA-like_dom_sf"/>
</dbReference>
<feature type="disulfide bond" evidence="6">
    <location>
        <begin position="1765"/>
        <end position="1792"/>
    </location>
</feature>
<dbReference type="InterPro" id="IPR036465">
    <property type="entry name" value="vWFA_dom_sf"/>
</dbReference>
<dbReference type="InterPro" id="IPR000742">
    <property type="entry name" value="EGF"/>
</dbReference>
<dbReference type="Pfam" id="PF00008">
    <property type="entry name" value="EGF"/>
    <property type="match status" value="3"/>
</dbReference>
<dbReference type="InterPro" id="IPR000152">
    <property type="entry name" value="EGF-type_Asp/Asn_hydroxyl_site"/>
</dbReference>
<feature type="disulfide bond" evidence="6">
    <location>
        <begin position="1828"/>
        <end position="1855"/>
    </location>
</feature>
<dbReference type="SUPFAM" id="SSF57184">
    <property type="entry name" value="Growth factor receptor domain"/>
    <property type="match status" value="2"/>
</dbReference>
<dbReference type="Gene3D" id="3.40.50.410">
    <property type="entry name" value="von Willebrand factor, type A domain"/>
    <property type="match status" value="1"/>
</dbReference>
<dbReference type="Pfam" id="PF00354">
    <property type="entry name" value="Pentaxin"/>
    <property type="match status" value="1"/>
</dbReference>
<dbReference type="Pfam" id="PF12661">
    <property type="entry name" value="hEGF"/>
    <property type="match status" value="1"/>
</dbReference>
<feature type="domain" description="EGF-like" evidence="9">
    <location>
        <begin position="1287"/>
        <end position="1323"/>
    </location>
</feature>
<dbReference type="PROSITE" id="PS50825">
    <property type="entry name" value="HYR"/>
    <property type="match status" value="2"/>
</dbReference>
<proteinExistence type="predicted"/>
<evidence type="ECO:0000256" key="1">
    <source>
        <dbReference type="ARBA" id="ARBA00022536"/>
    </source>
</evidence>
<feature type="domain" description="EGF-like" evidence="9">
    <location>
        <begin position="1169"/>
        <end position="1205"/>
    </location>
</feature>
<reference evidence="14" key="1">
    <citation type="submission" date="2020-08" db="EMBL/GenBank/DDBJ databases">
        <title>Genome sequencing and assembly of the red palm weevil Rhynchophorus ferrugineus.</title>
        <authorList>
            <person name="Dias G.B."/>
            <person name="Bergman C.M."/>
            <person name="Manee M."/>
        </authorList>
    </citation>
    <scope>NUCLEOTIDE SEQUENCE</scope>
    <source>
        <strain evidence="14">AA-2017</strain>
        <tissue evidence="14">Whole larva</tissue>
    </source>
</reference>
<feature type="disulfide bond" evidence="5">
    <location>
        <begin position="1173"/>
        <end position="1183"/>
    </location>
</feature>
<evidence type="ECO:0000313" key="15">
    <source>
        <dbReference type="Proteomes" id="UP000625711"/>
    </source>
</evidence>
<dbReference type="InterPro" id="IPR001881">
    <property type="entry name" value="EGF-like_Ca-bd_dom"/>
</dbReference>
<feature type="disulfide bond" evidence="5">
    <location>
        <begin position="1195"/>
        <end position="1204"/>
    </location>
</feature>
<feature type="domain" description="Pentraxin (PTX)" evidence="13">
    <location>
        <begin position="1328"/>
        <end position="1528"/>
    </location>
</feature>
<dbReference type="PRINTS" id="PR00453">
    <property type="entry name" value="VWFADOMAIN"/>
</dbReference>
<comment type="caution">
    <text evidence="5">Lacks conserved residue(s) required for the propagation of feature annotation.</text>
</comment>
<dbReference type="PROSITE" id="PS00022">
    <property type="entry name" value="EGF_1"/>
    <property type="match status" value="6"/>
</dbReference>
<dbReference type="InterPro" id="IPR009030">
    <property type="entry name" value="Growth_fac_rcpt_cys_sf"/>
</dbReference>
<dbReference type="SUPFAM" id="SSF49899">
    <property type="entry name" value="Concanavalin A-like lectins/glucanases"/>
    <property type="match status" value="1"/>
</dbReference>
<dbReference type="PROSITE" id="PS51828">
    <property type="entry name" value="PTX_2"/>
    <property type="match status" value="1"/>
</dbReference>
<feature type="disulfide bond" evidence="5">
    <location>
        <begin position="1275"/>
        <end position="1284"/>
    </location>
</feature>
<feature type="domain" description="EGF-like" evidence="9">
    <location>
        <begin position="1244"/>
        <end position="1285"/>
    </location>
</feature>
<keyword evidence="6" id="KW-0768">Sushi</keyword>
<keyword evidence="3" id="KW-0677">Repeat</keyword>
<comment type="caution">
    <text evidence="14">The sequence shown here is derived from an EMBL/GenBank/DDBJ whole genome shotgun (WGS) entry which is preliminary data.</text>
</comment>
<keyword evidence="15" id="KW-1185">Reference proteome</keyword>
<feature type="disulfide bond" evidence="5">
    <location>
        <begin position="1115"/>
        <end position="1124"/>
    </location>
</feature>
<evidence type="ECO:0000259" key="13">
    <source>
        <dbReference type="PROSITE" id="PS51828"/>
    </source>
</evidence>
<keyword evidence="4 5" id="KW-1015">Disulfide bond</keyword>
<dbReference type="SMART" id="SM00181">
    <property type="entry name" value="EGF"/>
    <property type="match status" value="7"/>
</dbReference>
<feature type="disulfide bond" evidence="6">
    <location>
        <begin position="406"/>
        <end position="433"/>
    </location>
</feature>
<dbReference type="SUPFAM" id="SSF53300">
    <property type="entry name" value="vWA-like"/>
    <property type="match status" value="1"/>
</dbReference>
<dbReference type="SMART" id="SM00327">
    <property type="entry name" value="VWA"/>
    <property type="match status" value="1"/>
</dbReference>
<dbReference type="OrthoDB" id="6515930at2759"/>
<dbReference type="Pfam" id="PF00092">
    <property type="entry name" value="VWA"/>
    <property type="match status" value="1"/>
</dbReference>
<evidence type="ECO:0000259" key="9">
    <source>
        <dbReference type="PROSITE" id="PS50026"/>
    </source>
</evidence>
<dbReference type="PROSITE" id="PS50923">
    <property type="entry name" value="SUSHI"/>
    <property type="match status" value="8"/>
</dbReference>
<dbReference type="InterPro" id="IPR035976">
    <property type="entry name" value="Sushi/SCR/CCP_sf"/>
</dbReference>
<dbReference type="PANTHER" id="PTHR12916">
    <property type="entry name" value="CYTOCHROME C OXIDASE POLYPEPTIDE VIC-2"/>
    <property type="match status" value="1"/>
</dbReference>
<dbReference type="EMBL" id="JAACXV010000175">
    <property type="protein sequence ID" value="KAF7282409.1"/>
    <property type="molecule type" value="Genomic_DNA"/>
</dbReference>
<dbReference type="SMART" id="SM00179">
    <property type="entry name" value="EGF_CA"/>
    <property type="match status" value="5"/>
</dbReference>
<feature type="chain" id="PRO_5033016263" description="Sushi, von Willebrand factor type A, EGF and pentraxin domain-containing protein 1" evidence="8">
    <location>
        <begin position="18"/>
        <end position="1910"/>
    </location>
</feature>
<keyword evidence="2 8" id="KW-0732">Signal</keyword>
<dbReference type="CDD" id="cd00033">
    <property type="entry name" value="CCP"/>
    <property type="match status" value="5"/>
</dbReference>
<feature type="domain" description="VWFA" evidence="10">
    <location>
        <begin position="85"/>
        <end position="262"/>
    </location>
</feature>
<feature type="domain" description="Sushi" evidence="12">
    <location>
        <begin position="506"/>
        <end position="570"/>
    </location>
</feature>
<feature type="domain" description="EGF-like" evidence="9">
    <location>
        <begin position="1207"/>
        <end position="1243"/>
    </location>
</feature>
<dbReference type="SMART" id="SM01411">
    <property type="entry name" value="Ephrin_rec_like"/>
    <property type="match status" value="3"/>
</dbReference>
<dbReference type="InterPro" id="IPR030476">
    <property type="entry name" value="Pentaxin_CS"/>
</dbReference>
<dbReference type="Gene3D" id="2.10.25.10">
    <property type="entry name" value="Laminin"/>
    <property type="match status" value="5"/>
</dbReference>
<dbReference type="SMART" id="SM00032">
    <property type="entry name" value="CCP"/>
    <property type="match status" value="9"/>
</dbReference>
<dbReference type="PROSITE" id="PS00289">
    <property type="entry name" value="PTX_1"/>
    <property type="match status" value="1"/>
</dbReference>
<feature type="domain" description="Sushi" evidence="12">
    <location>
        <begin position="1858"/>
        <end position="1910"/>
    </location>
</feature>
<dbReference type="CDD" id="cd00054">
    <property type="entry name" value="EGF_CA"/>
    <property type="match status" value="5"/>
</dbReference>
<feature type="domain" description="EGF-like" evidence="9">
    <location>
        <begin position="1127"/>
        <end position="1164"/>
    </location>
</feature>
<dbReference type="SMART" id="SM00159">
    <property type="entry name" value="PTX"/>
    <property type="match status" value="1"/>
</dbReference>
<feature type="domain" description="Sushi" evidence="12">
    <location>
        <begin position="1729"/>
        <end position="1794"/>
    </location>
</feature>
<name>A0A834IM85_RHYFE</name>
<gene>
    <name evidence="14" type="ORF">GWI33_002723</name>
</gene>
<feature type="disulfide bond" evidence="5">
    <location>
        <begin position="1313"/>
        <end position="1322"/>
    </location>
</feature>
<feature type="domain" description="Sushi" evidence="12">
    <location>
        <begin position="1587"/>
        <end position="1644"/>
    </location>
</feature>
<feature type="domain" description="EGF-like" evidence="9">
    <location>
        <begin position="1087"/>
        <end position="1125"/>
    </location>
</feature>
<dbReference type="Pfam" id="PF00084">
    <property type="entry name" value="Sushi"/>
    <property type="match status" value="5"/>
</dbReference>
<dbReference type="PANTHER" id="PTHR12916:SF4">
    <property type="entry name" value="UNINFLATABLE, ISOFORM C"/>
    <property type="match status" value="1"/>
</dbReference>
<dbReference type="Gene3D" id="2.10.50.10">
    <property type="entry name" value="Tumor Necrosis Factor Receptor, subunit A, domain 2"/>
    <property type="match status" value="3"/>
</dbReference>
<feature type="disulfide bond" evidence="6">
    <location>
        <begin position="377"/>
        <end position="420"/>
    </location>
</feature>
<accession>A0A834IM85</accession>
<protein>
    <recommendedName>
        <fullName evidence="16">Sushi, von Willebrand factor type A, EGF and pentraxin domain-containing protein 1</fullName>
    </recommendedName>
</protein>
<dbReference type="InterPro" id="IPR000436">
    <property type="entry name" value="Sushi_SCR_CCP_dom"/>
</dbReference>
<feature type="domain" description="Sushi" evidence="12">
    <location>
        <begin position="1529"/>
        <end position="1586"/>
    </location>
</feature>
<feature type="disulfide bond" evidence="5">
    <location>
        <begin position="1233"/>
        <end position="1242"/>
    </location>
</feature>
<dbReference type="PROSITE" id="PS50234">
    <property type="entry name" value="VWFA"/>
    <property type="match status" value="1"/>
</dbReference>
<feature type="domain" description="HYR" evidence="11">
    <location>
        <begin position="654"/>
        <end position="734"/>
    </location>
</feature>
<feature type="domain" description="Sushi" evidence="12">
    <location>
        <begin position="1795"/>
        <end position="1857"/>
    </location>
</feature>
<organism evidence="14 15">
    <name type="scientific">Rhynchophorus ferrugineus</name>
    <name type="common">Red palm weevil</name>
    <name type="synonym">Curculio ferrugineus</name>
    <dbReference type="NCBI Taxonomy" id="354439"/>
    <lineage>
        <taxon>Eukaryota</taxon>
        <taxon>Metazoa</taxon>
        <taxon>Ecdysozoa</taxon>
        <taxon>Arthropoda</taxon>
        <taxon>Hexapoda</taxon>
        <taxon>Insecta</taxon>
        <taxon>Pterygota</taxon>
        <taxon>Neoptera</taxon>
        <taxon>Endopterygota</taxon>
        <taxon>Coleoptera</taxon>
        <taxon>Polyphaga</taxon>
        <taxon>Cucujiformia</taxon>
        <taxon>Curculionidae</taxon>
        <taxon>Dryophthorinae</taxon>
        <taxon>Rhynchophorus</taxon>
    </lineage>
</organism>
<evidence type="ECO:0000313" key="14">
    <source>
        <dbReference type="EMBL" id="KAF7282409.1"/>
    </source>
</evidence>
<dbReference type="InterPro" id="IPR003410">
    <property type="entry name" value="HYR_dom"/>
</dbReference>
<dbReference type="PRINTS" id="PR00895">
    <property type="entry name" value="PENTAXIN"/>
</dbReference>
<evidence type="ECO:0000256" key="7">
    <source>
        <dbReference type="SAM" id="MobiDB-lite"/>
    </source>
</evidence>
<dbReference type="CDD" id="cd01450">
    <property type="entry name" value="vWFA_subfamily_ECM"/>
    <property type="match status" value="1"/>
</dbReference>
<dbReference type="SUPFAM" id="SSF57196">
    <property type="entry name" value="EGF/Laminin"/>
    <property type="match status" value="4"/>
</dbReference>
<feature type="disulfide bond" evidence="6">
    <location>
        <begin position="1615"/>
        <end position="1642"/>
    </location>
</feature>
<dbReference type="InterPro" id="IPR001759">
    <property type="entry name" value="PTX_dom"/>
</dbReference>
<evidence type="ECO:0000256" key="4">
    <source>
        <dbReference type="ARBA" id="ARBA00023157"/>
    </source>
</evidence>
<dbReference type="GO" id="GO:0005509">
    <property type="term" value="F:calcium ion binding"/>
    <property type="evidence" value="ECO:0007669"/>
    <property type="project" value="InterPro"/>
</dbReference>
<evidence type="ECO:0000256" key="2">
    <source>
        <dbReference type="ARBA" id="ARBA00022729"/>
    </source>
</evidence>
<dbReference type="GO" id="GO:0032991">
    <property type="term" value="C:protein-containing complex"/>
    <property type="evidence" value="ECO:0007669"/>
    <property type="project" value="UniProtKB-ARBA"/>
</dbReference>
<dbReference type="PROSITE" id="PS01186">
    <property type="entry name" value="EGF_2"/>
    <property type="match status" value="5"/>
</dbReference>
<sequence>MNLPIHLFWLLTYLVVGGPCATVSQKFDLDVLNNYSEFLNLGRKKLQKIKGGENLENAIFKSKLEILGEIFKTNVDFIRSFKRQDIVFLVDASSSVGRDNFKSELRFIKKLLSGITVDYNHTRVAVITFSSPSNTVVNIDEISVPSKENNKCLLLNNQLMNIEYKGGETYTFGAFEKAKEVFELSKRPDARKVLFLITDGYSTGASPVPISTELKNQHVTVFTIGIRNGNYKELYELSSTPGEFYSYLLDSFEEFESLARRALHVDLSAGDYIPLGFSTPCDQLCDGGDCCDEKALCSCGTTTGHYSCICQPGYYGNGLRNNCLPCIPGTYGDGPNLCLPCPDVHHTTIAPAFGIESCVCKRGFQSDKRGGCRVLKCPKISPPEHGYIVKKKECSNVLNSACGIRCEVGYTLSGSSIRLCQDDAKWSGSNPTCEVKTCSRPPVPKYGTIRCEHADLDLVYDADEQNFPVDTVCKMDCKGNLLIGSSQRTCLPIAQWDGLRTICKPIKCNKISPIKYGTIVPESCTQSKQEFGKKCTIKCKKGFETDDKPDLVCGKSGLWNGKRKETTCVDTSPPDLTCPKNVTVKAETGTKYGLASWETPNVTDNSGLNVTVWMKPSMKNITNHKFSIGLNRVSYYARDAFQNIIKCAFFVEVLDEEPPTIEDCNSPPPFLTNSKVGENITWDEPNIYDNSQNVSVNKSHHFGFFPVGTTLISYIAEDPSGNINICHMNITVENSRCPEFFDPVNGETNCTDLENGVQCVVTCQEGYAIPFPVFSETDINSTSFTCNHADFSWHGNDAVIFPDCSITALPKEEINEGDLNVTLENVMCNDTSKIQEIENDLKSTLENNICTGNCTTNLRSQCQAEEDEETTNQISSTKRRRRTATRELKQKVGEASLKTGQKRRKNKKRLNIKFQVRGKVKDSAQLTNVTLAGMVSGKIVLKTTLVCSDGFISRRNRCVQCPKGTFHNKTSNICQSCDFGFYNDQMGQKSCTQCPEKYTTTKQHAKRSKDCREMCPPGTHARRKKVRINRQHRNSTVERSTLRPYCRSCPVGTYQSNYGQLKCLPCPKGHTTVGTRSVNASQCLPTAQEICSRRPNVCRNGNCIIVNDYESSCQCSPPYYGPHCENTASPCDSNPCLNGGSCSSTDNHQFKCSCLDGYSGSYCEELLEKEGSCQLDCQNGGTCVHIEDNEYVCACKDGFSGDTCEKKFNSCDNVLCENNGTCIEQGSTYKCVCPRGYLGRRCHLVPCDYQPCSTNTICINLDIDNITKSDYRCVCPDGYTGQKCDEIIDYCTSKPCLNGGTCSNEETTYSCSCSKLFYGPECQYIRDVKYMLKFPRYDVNDFIRFRGFQTNLSEITACLWIQTTDNFNYGTLLSYATHYSDNVFTLTDYTGLIFYVNNDHVETDVFLNDGNWHHICASWKSLEGKYYIYVDGNLMTSGTDLAANTKIEGHGYLVVGQEQDVLGGKFSQAESFTGNMAYIDIWSKSLNESEVLDHLNDCSGKIYGDLYAWPEMQENIIGNIQKLNSTFCQKCKEPQDVHNGLIDVVDNVAFYSCREGYELTIKKFGQGRKCTKVSRWEELREPTCRKIYCGYPGFVKNAYSIGNRFFYNDKVIYRCFADYNMIGDEAITCNSQGKWVPAKPRCLAVQCTMPIIKHGVIKIINDDTLENSEEKLTSVDSDTAIKIECFSNATLTGIDVLICLENGTWSDNSSCVLNQPEPTEPPKSNRSKLSCSLNQIPAPPSNGFTDENSLRAVENGSSDTVIYKCKPGHKLKGIGLSTCIIDGYWTEPNMSCQPIQCPKVPTFKNMSLKKQSAAIKPYQFGNVLHYECDEGHKMLGPGTIRCTMLGKWSKMQSRCTRKSCGKPQVSSTAEIQGDSYLFGDTISVSCSDGQTYELTCGKNGSWIGELDADC</sequence>
<feature type="domain" description="Sushi" evidence="12">
    <location>
        <begin position="375"/>
        <end position="435"/>
    </location>
</feature>
<dbReference type="Pfam" id="PF02494">
    <property type="entry name" value="HYR"/>
    <property type="match status" value="2"/>
</dbReference>
<evidence type="ECO:0000256" key="3">
    <source>
        <dbReference type="ARBA" id="ARBA00022737"/>
    </source>
</evidence>
<evidence type="ECO:0000256" key="6">
    <source>
        <dbReference type="PROSITE-ProRule" id="PRU00302"/>
    </source>
</evidence>
<dbReference type="PROSITE" id="PS50026">
    <property type="entry name" value="EGF_3"/>
    <property type="match status" value="6"/>
</dbReference>
<dbReference type="InterPro" id="IPR013032">
    <property type="entry name" value="EGF-like_CS"/>
</dbReference>
<evidence type="ECO:0000256" key="8">
    <source>
        <dbReference type="SAM" id="SignalP"/>
    </source>
</evidence>
<dbReference type="SUPFAM" id="SSF57535">
    <property type="entry name" value="Complement control module/SCR domain"/>
    <property type="match status" value="8"/>
</dbReference>
<dbReference type="InterPro" id="IPR011641">
    <property type="entry name" value="Tyr-kin_ephrin_A/B_rcpt-like"/>
</dbReference>
<dbReference type="Proteomes" id="UP000625711">
    <property type="component" value="Unassembled WGS sequence"/>
</dbReference>
<feature type="signal peptide" evidence="8">
    <location>
        <begin position="1"/>
        <end position="17"/>
    </location>
</feature>
<evidence type="ECO:0008006" key="16">
    <source>
        <dbReference type="Google" id="ProtNLM"/>
    </source>
</evidence>
<evidence type="ECO:0000259" key="11">
    <source>
        <dbReference type="PROSITE" id="PS50825"/>
    </source>
</evidence>
<dbReference type="FunFam" id="2.10.25.10:FF:000095">
    <property type="entry name" value="Notch, isoform B"/>
    <property type="match status" value="1"/>
</dbReference>
<evidence type="ECO:0000259" key="12">
    <source>
        <dbReference type="PROSITE" id="PS50923"/>
    </source>
</evidence>
<evidence type="ECO:0000259" key="10">
    <source>
        <dbReference type="PROSITE" id="PS50234"/>
    </source>
</evidence>
<keyword evidence="1 5" id="KW-0245">EGF-like domain</keyword>
<evidence type="ECO:0000256" key="5">
    <source>
        <dbReference type="PROSITE-ProRule" id="PRU00076"/>
    </source>
</evidence>
<feature type="domain" description="Sushi" evidence="12">
    <location>
        <begin position="436"/>
        <end position="505"/>
    </location>
</feature>
<dbReference type="Gene3D" id="2.10.70.10">
    <property type="entry name" value="Complement Module, domain 1"/>
    <property type="match status" value="8"/>
</dbReference>
<dbReference type="Pfam" id="PF07699">
    <property type="entry name" value="Ephrin_rec_like"/>
    <property type="match status" value="2"/>
</dbReference>